<feature type="region of interest" description="Disordered" evidence="1">
    <location>
        <begin position="593"/>
        <end position="614"/>
    </location>
</feature>
<dbReference type="AlphaFoldDB" id="A0A6P7FQ59"/>
<reference evidence="3" key="1">
    <citation type="submission" date="2025-08" db="UniProtKB">
        <authorList>
            <consortium name="RefSeq"/>
        </authorList>
    </citation>
    <scope>IDENTIFICATION</scope>
    <source>
        <tissue evidence="3">Whole insect</tissue>
    </source>
</reference>
<gene>
    <name evidence="3" type="primary">LOC114331514</name>
</gene>
<feature type="compositionally biased region" description="Basic and acidic residues" evidence="1">
    <location>
        <begin position="952"/>
        <end position="979"/>
    </location>
</feature>
<dbReference type="InterPro" id="IPR028030">
    <property type="entry name" value="DUF4592"/>
</dbReference>
<dbReference type="FunCoup" id="A0A6P7FQ59">
    <property type="interactions" value="25"/>
</dbReference>
<feature type="compositionally biased region" description="Basic residues" evidence="1">
    <location>
        <begin position="374"/>
        <end position="383"/>
    </location>
</feature>
<dbReference type="InParanoid" id="A0A6P7FQ59"/>
<feature type="compositionally biased region" description="Polar residues" evidence="1">
    <location>
        <begin position="340"/>
        <end position="352"/>
    </location>
</feature>
<proteinExistence type="predicted"/>
<feature type="region of interest" description="Disordered" evidence="1">
    <location>
        <begin position="1077"/>
        <end position="1111"/>
    </location>
</feature>
<dbReference type="KEGG" id="dvv:114331514"/>
<feature type="compositionally biased region" description="Polar residues" evidence="1">
    <location>
        <begin position="191"/>
        <end position="205"/>
    </location>
</feature>
<evidence type="ECO:0000313" key="3">
    <source>
        <dbReference type="RefSeq" id="XP_028136902.1"/>
    </source>
</evidence>
<name>A0A6P7FQ59_DIAVI</name>
<feature type="region of interest" description="Disordered" evidence="1">
    <location>
        <begin position="952"/>
        <end position="980"/>
    </location>
</feature>
<feature type="region of interest" description="Disordered" evidence="1">
    <location>
        <begin position="320"/>
        <end position="533"/>
    </location>
</feature>
<feature type="compositionally biased region" description="Polar residues" evidence="1">
    <location>
        <begin position="401"/>
        <end position="423"/>
    </location>
</feature>
<feature type="compositionally biased region" description="Polar residues" evidence="1">
    <location>
        <begin position="519"/>
        <end position="533"/>
    </location>
</feature>
<feature type="region of interest" description="Disordered" evidence="1">
    <location>
        <begin position="827"/>
        <end position="893"/>
    </location>
</feature>
<dbReference type="RefSeq" id="XP_028136902.1">
    <property type="nucleotide sequence ID" value="XM_028281101.1"/>
</dbReference>
<organism evidence="3">
    <name type="scientific">Diabrotica virgifera virgifera</name>
    <name type="common">western corn rootworm</name>
    <dbReference type="NCBI Taxonomy" id="50390"/>
    <lineage>
        <taxon>Eukaryota</taxon>
        <taxon>Metazoa</taxon>
        <taxon>Ecdysozoa</taxon>
        <taxon>Arthropoda</taxon>
        <taxon>Hexapoda</taxon>
        <taxon>Insecta</taxon>
        <taxon>Pterygota</taxon>
        <taxon>Neoptera</taxon>
        <taxon>Endopterygota</taxon>
        <taxon>Coleoptera</taxon>
        <taxon>Polyphaga</taxon>
        <taxon>Cucujiformia</taxon>
        <taxon>Chrysomeloidea</taxon>
        <taxon>Chrysomelidae</taxon>
        <taxon>Galerucinae</taxon>
        <taxon>Diabroticina</taxon>
        <taxon>Diabroticites</taxon>
        <taxon>Diabrotica</taxon>
    </lineage>
</organism>
<accession>A0A6P7FQ59</accession>
<feature type="compositionally biased region" description="Polar residues" evidence="1">
    <location>
        <begin position="831"/>
        <end position="842"/>
    </location>
</feature>
<feature type="compositionally biased region" description="Basic residues" evidence="1">
    <location>
        <begin position="249"/>
        <end position="270"/>
    </location>
</feature>
<protein>
    <submittedName>
        <fullName evidence="3">Uncharacterized protein LOC114331514 isoform X1</fullName>
    </submittedName>
</protein>
<evidence type="ECO:0000259" key="2">
    <source>
        <dbReference type="Pfam" id="PF15262"/>
    </source>
</evidence>
<feature type="region of interest" description="Disordered" evidence="1">
    <location>
        <begin position="68"/>
        <end position="297"/>
    </location>
</feature>
<feature type="compositionally biased region" description="Low complexity" evidence="1">
    <location>
        <begin position="321"/>
        <end position="332"/>
    </location>
</feature>
<feature type="compositionally biased region" description="Basic and acidic residues" evidence="1">
    <location>
        <begin position="135"/>
        <end position="157"/>
    </location>
</feature>
<evidence type="ECO:0000256" key="1">
    <source>
        <dbReference type="SAM" id="MobiDB-lite"/>
    </source>
</evidence>
<sequence length="1111" mass="124143">MSAAVGTHSGAGPLSLMSCVRESSPLQDFDSDTEKSVASKRRFWNPKKWFRRKNKNSNDEVVVVEVTEIGKDALRSRSTSELSVAEEGRRRSSSSMHPGLSVSHDSVFHSPNSGSDMELDAAQSSSSLSISQPHVDLRLQSELSERLRLRRGGRGDTSEDDEGLPHSPCNSPTASDGLLVEKTANKDLPTKSHSTCSDGSLQSMGSYDDDDSFEHVQTRHSSKLSLHDKKDSYTEFGPDSTTSPLNHSAAHHRVSVKPKRTHGAPRRRRTQQLSTALPVTPEVNEDSSIRSTSPEVHKKESLIELYSMSSTILTETQLKCSSLPPGLTPPGSADSKLNRSKSNAGSKSQDLFSQLPEDANEKEEKLSLFDRIFPRKSGRKKKKEGKEKADEQVVESFEQAIETSRQETVTDSGKSYMESSSVVTKKVETKPIPAPRSGAAMRQRVIPMDISENVDEPKREPLLPKLSPEPTIEGTSPLQAELESIFKQRQISTSPIPFPRVADTSPSPKSPVSPRLPRNLQSPNIPTVISSKYDYSQVSRHSTNMRFTETKVKSDETRHKLKMPALSSLQQRVLSLNEEDNENSFMSLTDLQTENKPSRPISKSHSFKAVKHQPFSPERNYEDVKNKTANFLDLEKKEDSKISFTKAASLDSVKNFDETMHLSEVKIELKKKPLNFKTEEKHVEVSSSLGDSSITISGPSHTAVVNVTSNVDDYNSLSKNQTSEQIDGSTTISIKEQQVSVTKIQVKRETTQVTQSSITVPEFMNKQLNKVEIKPSSNIVFSMKSPKPAEEQNRPKTLFTFDVETDVTAKPPTPRKFSKDNVEIIEKDASSPKTSPIITVNSPIRLKKSDSRKSSITSNTSNIESPVRERDMFKSKSASLDSLNDTDKSSQDSLDKLEARYKEKDSPLSETVVLRRKSVATKKNEEEPELMKVFARRSLKIKDSDVDALQDSLKDMKARDSDKENQMDSPVEERKKTESFETQAIEIKTKIEEKLEVKSPVKEPSVDNKTSPVVLRRTLNNNVFLGQRAVTINPTKNSDLIIKKQMGFSEHRKTDQWISNIKNEDANTKEDDLLSNIPSGGDFIMEPKNNFSQRKAEWEKRAQQAQKKTTP</sequence>
<dbReference type="Pfam" id="PF15262">
    <property type="entry name" value="DUF4592"/>
    <property type="match status" value="1"/>
</dbReference>
<feature type="domain" description="DUF4592" evidence="2">
    <location>
        <begin position="147"/>
        <end position="260"/>
    </location>
</feature>
<feature type="compositionally biased region" description="Low complexity" evidence="1">
    <location>
        <begin position="854"/>
        <end position="865"/>
    </location>
</feature>
<dbReference type="OrthoDB" id="6621371at2759"/>